<dbReference type="PANTHER" id="PTHR46211">
    <property type="entry name" value="GLYCEROPHOSPHORYL DIESTER PHOSPHODIESTERASE"/>
    <property type="match status" value="1"/>
</dbReference>
<dbReference type="Gene3D" id="3.20.20.190">
    <property type="entry name" value="Phosphatidylinositol (PI) phosphodiesterase"/>
    <property type="match status" value="1"/>
</dbReference>
<feature type="domain" description="GP-PDE" evidence="1">
    <location>
        <begin position="6"/>
        <end position="236"/>
    </location>
</feature>
<organism evidence="2 3">
    <name type="scientific">Sediminibacterium goheungense</name>
    <dbReference type="NCBI Taxonomy" id="1086393"/>
    <lineage>
        <taxon>Bacteria</taxon>
        <taxon>Pseudomonadati</taxon>
        <taxon>Bacteroidota</taxon>
        <taxon>Chitinophagia</taxon>
        <taxon>Chitinophagales</taxon>
        <taxon>Chitinophagaceae</taxon>
        <taxon>Sediminibacterium</taxon>
    </lineage>
</organism>
<dbReference type="SUPFAM" id="SSF51695">
    <property type="entry name" value="PLC-like phosphodiesterases"/>
    <property type="match status" value="1"/>
</dbReference>
<protein>
    <submittedName>
        <fullName evidence="2">Glycerophosphoryl diester phosphodiesterase</fullName>
    </submittedName>
</protein>
<dbReference type="PANTHER" id="PTHR46211:SF1">
    <property type="entry name" value="GLYCEROPHOSPHODIESTER PHOSPHODIESTERASE, CYTOPLASMIC"/>
    <property type="match status" value="1"/>
</dbReference>
<keyword evidence="3" id="KW-1185">Reference proteome</keyword>
<dbReference type="AlphaFoldDB" id="A0A4R6IZQ7"/>
<evidence type="ECO:0000313" key="3">
    <source>
        <dbReference type="Proteomes" id="UP000295741"/>
    </source>
</evidence>
<evidence type="ECO:0000259" key="1">
    <source>
        <dbReference type="PROSITE" id="PS51704"/>
    </source>
</evidence>
<proteinExistence type="predicted"/>
<sequence length="239" mass="27086">MIFAKNPVVAHRGAFKAKVLPENSLAGLRNAIDMHCTGSEFDVWMTADDSLVVNHDPKFHELPIEQTKYADLLQFTLSNGEKIPTLHEYLSEGLKNNNETRLVLEIKPSTISKERGRVVAEKVWKQVQSLKATHATTYISFDIGILTRILELEPNAPTQYLNGDKTPEELKAMGIIGADYHFSVFKKNPDWIERAKKIGIILNAWTVNSKEDLQWALGNHFDFITTNEPELLFELLKGQ</sequence>
<dbReference type="GO" id="GO:0008081">
    <property type="term" value="F:phosphoric diester hydrolase activity"/>
    <property type="evidence" value="ECO:0007669"/>
    <property type="project" value="InterPro"/>
</dbReference>
<dbReference type="InterPro" id="IPR017946">
    <property type="entry name" value="PLC-like_Pdiesterase_TIM-brl"/>
</dbReference>
<dbReference type="InterPro" id="IPR030395">
    <property type="entry name" value="GP_PDE_dom"/>
</dbReference>
<dbReference type="Pfam" id="PF03009">
    <property type="entry name" value="GDPD"/>
    <property type="match status" value="1"/>
</dbReference>
<dbReference type="GO" id="GO:0006629">
    <property type="term" value="P:lipid metabolic process"/>
    <property type="evidence" value="ECO:0007669"/>
    <property type="project" value="InterPro"/>
</dbReference>
<gene>
    <name evidence="2" type="ORF">BC659_0457</name>
</gene>
<comment type="caution">
    <text evidence="2">The sequence shown here is derived from an EMBL/GenBank/DDBJ whole genome shotgun (WGS) entry which is preliminary data.</text>
</comment>
<dbReference type="Proteomes" id="UP000295741">
    <property type="component" value="Unassembled WGS sequence"/>
</dbReference>
<name>A0A4R6IZQ7_9BACT</name>
<dbReference type="PROSITE" id="PS51704">
    <property type="entry name" value="GP_PDE"/>
    <property type="match status" value="1"/>
</dbReference>
<reference evidence="2 3" key="1">
    <citation type="submission" date="2019-03" db="EMBL/GenBank/DDBJ databases">
        <title>Genomic Encyclopedia of Archaeal and Bacterial Type Strains, Phase II (KMG-II): from individual species to whole genera.</title>
        <authorList>
            <person name="Goeker M."/>
        </authorList>
    </citation>
    <scope>NUCLEOTIDE SEQUENCE [LARGE SCALE GENOMIC DNA]</scope>
    <source>
        <strain evidence="2 3">DSM 28323</strain>
    </source>
</reference>
<dbReference type="EMBL" id="SNWP01000010">
    <property type="protein sequence ID" value="TDO28392.1"/>
    <property type="molecule type" value="Genomic_DNA"/>
</dbReference>
<evidence type="ECO:0000313" key="2">
    <source>
        <dbReference type="EMBL" id="TDO28392.1"/>
    </source>
</evidence>
<accession>A0A4R6IZQ7</accession>